<name>A0ABY6HQF7_9ARCH</name>
<dbReference type="EMBL" id="CP104013">
    <property type="protein sequence ID" value="UYP45650.1"/>
    <property type="molecule type" value="Genomic_DNA"/>
</dbReference>
<evidence type="ECO:0000313" key="1">
    <source>
        <dbReference type="EMBL" id="UYP45650.1"/>
    </source>
</evidence>
<dbReference type="Proteomes" id="UP001208689">
    <property type="component" value="Chromosome"/>
</dbReference>
<organism evidence="1 2">
    <name type="scientific">Candidatus Lokiarchaeum ossiferum</name>
    <dbReference type="NCBI Taxonomy" id="2951803"/>
    <lineage>
        <taxon>Archaea</taxon>
        <taxon>Promethearchaeati</taxon>
        <taxon>Promethearchaeota</taxon>
        <taxon>Promethearchaeia</taxon>
        <taxon>Promethearchaeales</taxon>
        <taxon>Promethearchaeaceae</taxon>
        <taxon>Candidatus Lokiarchaeum</taxon>
    </lineage>
</organism>
<proteinExistence type="predicted"/>
<keyword evidence="2" id="KW-1185">Reference proteome</keyword>
<protein>
    <submittedName>
        <fullName evidence="1">Uncharacterized protein</fullName>
    </submittedName>
</protein>
<reference evidence="1" key="1">
    <citation type="submission" date="2022-09" db="EMBL/GenBank/DDBJ databases">
        <title>Actin cytoskeleton and complex cell architecture in an #Asgard archaeon.</title>
        <authorList>
            <person name="Ponce Toledo R.I."/>
            <person name="Schleper C."/>
            <person name="Rodrigues Oliveira T."/>
            <person name="Wollweber F."/>
            <person name="Xu J."/>
            <person name="Rittmann S."/>
            <person name="Klingl A."/>
            <person name="Pilhofer M."/>
        </authorList>
    </citation>
    <scope>NUCLEOTIDE SEQUENCE</scope>
    <source>
        <strain evidence="1">B-35</strain>
    </source>
</reference>
<gene>
    <name evidence="1" type="ORF">NEF87_001935</name>
</gene>
<sequence length="80" mass="9128">MKGVVPIRMAEEELVDGCTTTVPTIKFPFKEIFAAKFLGWWDINQKRMRNSLSLINLIPLLYKISSSTLPLGKISCKRSR</sequence>
<evidence type="ECO:0000313" key="2">
    <source>
        <dbReference type="Proteomes" id="UP001208689"/>
    </source>
</evidence>
<accession>A0ABY6HQF7</accession>